<sequence>MFASDPTPSLPSSETDPRFHDRWFRYIPASDGDGWVLLVGVVHDHPSSLHRAAETVRRLEPSVLALELPQLGIPLFERHADRADSPPRYGGEMAAALAERGESRVVGIDAPNRHFVRELTAYVRSERPPWERVAGVLAGATPILRHALRYRIAAMLDARTHLRLVPDVPTEFDVSVDDPPAEQAADEYRQLSRSRSLLSAVELPPDVAELDRLREATMAARLRSLRSEGSVVAILGQDHLDAVEKRVHES</sequence>
<dbReference type="RefSeq" id="WP_256401720.1">
    <property type="nucleotide sequence ID" value="NZ_JANHJR010000004.1"/>
</dbReference>
<dbReference type="Proteomes" id="UP001597034">
    <property type="component" value="Unassembled WGS sequence"/>
</dbReference>
<comment type="caution">
    <text evidence="1">The sequence shown here is derived from an EMBL/GenBank/DDBJ whole genome shotgun (WGS) entry which is preliminary data.</text>
</comment>
<accession>A0ABD6DNW9</accession>
<dbReference type="AlphaFoldDB" id="A0ABD6DNW9"/>
<gene>
    <name evidence="1" type="ORF">ACFSBL_19080</name>
</gene>
<dbReference type="EMBL" id="JBHUDO010000004">
    <property type="protein sequence ID" value="MFD1647801.1"/>
    <property type="molecule type" value="Genomic_DNA"/>
</dbReference>
<keyword evidence="2" id="KW-1185">Reference proteome</keyword>
<protein>
    <recommendedName>
        <fullName evidence="3">TraB family protein</fullName>
    </recommendedName>
</protein>
<evidence type="ECO:0000313" key="1">
    <source>
        <dbReference type="EMBL" id="MFD1647801.1"/>
    </source>
</evidence>
<name>A0ABD6DNW9_9EURY</name>
<evidence type="ECO:0000313" key="2">
    <source>
        <dbReference type="Proteomes" id="UP001597034"/>
    </source>
</evidence>
<reference evidence="1 2" key="1">
    <citation type="journal article" date="2019" name="Int. J. Syst. Evol. Microbiol.">
        <title>The Global Catalogue of Microorganisms (GCM) 10K type strain sequencing project: providing services to taxonomists for standard genome sequencing and annotation.</title>
        <authorList>
            <consortium name="The Broad Institute Genomics Platform"/>
            <consortium name="The Broad Institute Genome Sequencing Center for Infectious Disease"/>
            <person name="Wu L."/>
            <person name="Ma J."/>
        </authorList>
    </citation>
    <scope>NUCLEOTIDE SEQUENCE [LARGE SCALE GENOMIC DNA]</scope>
    <source>
        <strain evidence="1 2">CGMCC 1.10390</strain>
    </source>
</reference>
<evidence type="ECO:0008006" key="3">
    <source>
        <dbReference type="Google" id="ProtNLM"/>
    </source>
</evidence>
<proteinExistence type="predicted"/>
<organism evidence="1 2">
    <name type="scientific">Haloarchaeobius litoreus</name>
    <dbReference type="NCBI Taxonomy" id="755306"/>
    <lineage>
        <taxon>Archaea</taxon>
        <taxon>Methanobacteriati</taxon>
        <taxon>Methanobacteriota</taxon>
        <taxon>Stenosarchaea group</taxon>
        <taxon>Halobacteria</taxon>
        <taxon>Halobacteriales</taxon>
        <taxon>Halorubellaceae</taxon>
        <taxon>Haloarchaeobius</taxon>
    </lineage>
</organism>